<dbReference type="InterPro" id="IPR041495">
    <property type="entry name" value="Mub_B2"/>
</dbReference>
<evidence type="ECO:0000313" key="2">
    <source>
        <dbReference type="EMBL" id="MFD1484870.1"/>
    </source>
</evidence>
<sequence length="181" mass="20155">MERQVIKQHGFKLVPNKPHGAITEHAFGISFKAQPRSSARHYPKTVQVRPDGHEAGIAIVPYDPHSPVYPPGVAKRDLTRQVTQTVLYQEFYSRQPLKAPTHTTLAFTRTALIDYTAAVPTVTYQPWQARTTAYFAALHAPAIPGYMAVFHTLAAVAAAPEDPDFVDVFYYVRAKDLAAIR</sequence>
<dbReference type="EMBL" id="JBHTON010000017">
    <property type="protein sequence ID" value="MFD1484870.1"/>
    <property type="molecule type" value="Genomic_DNA"/>
</dbReference>
<dbReference type="Gene3D" id="2.60.40.4300">
    <property type="match status" value="1"/>
</dbReference>
<evidence type="ECO:0000313" key="3">
    <source>
        <dbReference type="Proteomes" id="UP001597252"/>
    </source>
</evidence>
<proteinExistence type="predicted"/>
<gene>
    <name evidence="2" type="ORF">ACFQ5J_06475</name>
</gene>
<reference evidence="3" key="1">
    <citation type="journal article" date="2019" name="Int. J. Syst. Evol. Microbiol.">
        <title>The Global Catalogue of Microorganisms (GCM) 10K type strain sequencing project: providing services to taxonomists for standard genome sequencing and annotation.</title>
        <authorList>
            <consortium name="The Broad Institute Genomics Platform"/>
            <consortium name="The Broad Institute Genome Sequencing Center for Infectious Disease"/>
            <person name="Wu L."/>
            <person name="Ma J."/>
        </authorList>
    </citation>
    <scope>NUCLEOTIDE SEQUENCE [LARGE SCALE GENOMIC DNA]</scope>
    <source>
        <strain evidence="3">CCM 8903</strain>
    </source>
</reference>
<dbReference type="Pfam" id="PF17966">
    <property type="entry name" value="Muc_B2"/>
    <property type="match status" value="1"/>
</dbReference>
<feature type="domain" description="Mub B2-like" evidence="1">
    <location>
        <begin position="74"/>
        <end position="172"/>
    </location>
</feature>
<comment type="caution">
    <text evidence="2">The sequence shown here is derived from an EMBL/GenBank/DDBJ whole genome shotgun (WGS) entry which is preliminary data.</text>
</comment>
<name>A0ABW4E8F8_9LACO</name>
<evidence type="ECO:0000259" key="1">
    <source>
        <dbReference type="Pfam" id="PF17966"/>
    </source>
</evidence>
<dbReference type="RefSeq" id="WP_125754353.1">
    <property type="nucleotide sequence ID" value="NZ_JBHTON010000017.1"/>
</dbReference>
<keyword evidence="3" id="KW-1185">Reference proteome</keyword>
<accession>A0ABW4E8F8</accession>
<organism evidence="2 3">
    <name type="scientific">Lacticaseibacillus baoqingensis</name>
    <dbReference type="NCBI Taxonomy" id="2486013"/>
    <lineage>
        <taxon>Bacteria</taxon>
        <taxon>Bacillati</taxon>
        <taxon>Bacillota</taxon>
        <taxon>Bacilli</taxon>
        <taxon>Lactobacillales</taxon>
        <taxon>Lactobacillaceae</taxon>
        <taxon>Lacticaseibacillus</taxon>
    </lineage>
</organism>
<protein>
    <recommendedName>
        <fullName evidence="1">Mub B2-like domain-containing protein</fullName>
    </recommendedName>
</protein>
<dbReference type="Proteomes" id="UP001597252">
    <property type="component" value="Unassembled WGS sequence"/>
</dbReference>